<dbReference type="OrthoDB" id="2096450at2759"/>
<gene>
    <name evidence="2" type="ORF">BDEG_24796</name>
</gene>
<reference evidence="2 3" key="1">
    <citation type="submission" date="2006-10" db="EMBL/GenBank/DDBJ databases">
        <title>The Genome Sequence of Batrachochytrium dendrobatidis JEL423.</title>
        <authorList>
            <consortium name="The Broad Institute Genome Sequencing Platform"/>
            <person name="Birren B."/>
            <person name="Lander E."/>
            <person name="Galagan J."/>
            <person name="Cuomo C."/>
            <person name="Devon K."/>
            <person name="Jaffe D."/>
            <person name="Butler J."/>
            <person name="Alvarez P."/>
            <person name="Gnerre S."/>
            <person name="Grabherr M."/>
            <person name="Kleber M."/>
            <person name="Mauceli E."/>
            <person name="Brockman W."/>
            <person name="Young S."/>
            <person name="LaButti K."/>
            <person name="Sykes S."/>
            <person name="DeCaprio D."/>
            <person name="Crawford M."/>
            <person name="Koehrsen M."/>
            <person name="Engels R."/>
            <person name="Montgomery P."/>
            <person name="Pearson M."/>
            <person name="Howarth C."/>
            <person name="Larson L."/>
            <person name="White J."/>
            <person name="O'Leary S."/>
            <person name="Kodira C."/>
            <person name="Zeng Q."/>
            <person name="Yandava C."/>
            <person name="Alvarado L."/>
            <person name="Longcore J."/>
            <person name="James T."/>
        </authorList>
    </citation>
    <scope>NUCLEOTIDE SEQUENCE [LARGE SCALE GENOMIC DNA]</scope>
    <source>
        <strain evidence="2 3">JEL423</strain>
    </source>
</reference>
<keyword evidence="1" id="KW-1133">Transmembrane helix</keyword>
<proteinExistence type="predicted"/>
<dbReference type="GO" id="GO:0046933">
    <property type="term" value="F:proton-transporting ATP synthase activity, rotational mechanism"/>
    <property type="evidence" value="ECO:0007669"/>
    <property type="project" value="TreeGrafter"/>
</dbReference>
<dbReference type="PANTHER" id="PTHR28060">
    <property type="entry name" value="ATP SYNTHASE SUBUNIT J, MITOCHONDRIAL"/>
    <property type="match status" value="1"/>
</dbReference>
<dbReference type="Proteomes" id="UP000077115">
    <property type="component" value="Unassembled WGS sequence"/>
</dbReference>
<accession>A0A177WN89</accession>
<organism evidence="2 3">
    <name type="scientific">Batrachochytrium dendrobatidis (strain JEL423)</name>
    <dbReference type="NCBI Taxonomy" id="403673"/>
    <lineage>
        <taxon>Eukaryota</taxon>
        <taxon>Fungi</taxon>
        <taxon>Fungi incertae sedis</taxon>
        <taxon>Chytridiomycota</taxon>
        <taxon>Chytridiomycota incertae sedis</taxon>
        <taxon>Chytridiomycetes</taxon>
        <taxon>Rhizophydiales</taxon>
        <taxon>Rhizophydiales incertae sedis</taxon>
        <taxon>Batrachochytrium</taxon>
    </lineage>
</organism>
<dbReference type="PANTHER" id="PTHR28060:SF1">
    <property type="entry name" value="ATP SYNTHASE SUBUNIT J, MITOCHONDRIAL"/>
    <property type="match status" value="1"/>
</dbReference>
<name>A0A177WN89_BATDL</name>
<keyword evidence="1" id="KW-0472">Membrane</keyword>
<dbReference type="InterPro" id="IPR006995">
    <property type="entry name" value="ATP_synth_F0_jsu"/>
</dbReference>
<protein>
    <submittedName>
        <fullName evidence="2">Uncharacterized protein</fullName>
    </submittedName>
</protein>
<reference evidence="2 3" key="2">
    <citation type="submission" date="2016-05" db="EMBL/GenBank/DDBJ databases">
        <title>Lineage-specific infection strategies underlie the spectrum of fungal disease in amphibians.</title>
        <authorList>
            <person name="Cuomo C.A."/>
            <person name="Farrer R.A."/>
            <person name="James T."/>
            <person name="Longcore J."/>
            <person name="Birren B."/>
        </authorList>
    </citation>
    <scope>NUCLEOTIDE SEQUENCE [LARGE SCALE GENOMIC DNA]</scope>
    <source>
        <strain evidence="2 3">JEL423</strain>
    </source>
</reference>
<feature type="transmembrane region" description="Helical" evidence="1">
    <location>
        <begin position="22"/>
        <end position="44"/>
    </location>
</feature>
<evidence type="ECO:0000313" key="3">
    <source>
        <dbReference type="Proteomes" id="UP000077115"/>
    </source>
</evidence>
<evidence type="ECO:0000256" key="1">
    <source>
        <dbReference type="SAM" id="Phobius"/>
    </source>
</evidence>
<evidence type="ECO:0000313" key="2">
    <source>
        <dbReference type="EMBL" id="OAJ41155.1"/>
    </source>
</evidence>
<sequence>MSAASYPRLFGMKVYKTSFLKLYLPFILSGSTVYFGVASIHTALTNVEYHLSTLWMKTVSLLLKKIDTSSTELTLGCQATPDDKWVNIVNIVEAATKNQVLKNEATDYLKSLESAKN</sequence>
<dbReference type="AlphaFoldDB" id="A0A177WN89"/>
<dbReference type="GO" id="GO:0045259">
    <property type="term" value="C:proton-transporting ATP synthase complex"/>
    <property type="evidence" value="ECO:0007669"/>
    <property type="project" value="InterPro"/>
</dbReference>
<keyword evidence="1" id="KW-0812">Transmembrane</keyword>
<dbReference type="EMBL" id="DS022305">
    <property type="protein sequence ID" value="OAJ41155.1"/>
    <property type="molecule type" value="Genomic_DNA"/>
</dbReference>
<dbReference type="VEuPathDB" id="FungiDB:BDEG_24796"/>